<dbReference type="Pfam" id="PF01388">
    <property type="entry name" value="ARID"/>
    <property type="match status" value="1"/>
</dbReference>
<dbReference type="Pfam" id="PF00583">
    <property type="entry name" value="Acetyltransf_1"/>
    <property type="match status" value="1"/>
</dbReference>
<dbReference type="InterPro" id="IPR000182">
    <property type="entry name" value="GNAT_dom"/>
</dbReference>
<accession>A0A0C3BIV7</accession>
<feature type="region of interest" description="Disordered" evidence="1">
    <location>
        <begin position="582"/>
        <end position="701"/>
    </location>
</feature>
<name>A0A0C3BIV7_SERVB</name>
<dbReference type="InterPro" id="IPR036431">
    <property type="entry name" value="ARID_dom_sf"/>
</dbReference>
<dbReference type="Gene3D" id="3.40.630.30">
    <property type="match status" value="1"/>
</dbReference>
<evidence type="ECO:0000313" key="4">
    <source>
        <dbReference type="Proteomes" id="UP000054097"/>
    </source>
</evidence>
<organism evidence="3 4">
    <name type="scientific">Serendipita vermifera MAFF 305830</name>
    <dbReference type="NCBI Taxonomy" id="933852"/>
    <lineage>
        <taxon>Eukaryota</taxon>
        <taxon>Fungi</taxon>
        <taxon>Dikarya</taxon>
        <taxon>Basidiomycota</taxon>
        <taxon>Agaricomycotina</taxon>
        <taxon>Agaricomycetes</taxon>
        <taxon>Sebacinales</taxon>
        <taxon>Serendipitaceae</taxon>
        <taxon>Serendipita</taxon>
    </lineage>
</organism>
<dbReference type="GO" id="GO:0016747">
    <property type="term" value="F:acyltransferase activity, transferring groups other than amino-acyl groups"/>
    <property type="evidence" value="ECO:0007669"/>
    <property type="project" value="InterPro"/>
</dbReference>
<dbReference type="GO" id="GO:0003677">
    <property type="term" value="F:DNA binding"/>
    <property type="evidence" value="ECO:0007669"/>
    <property type="project" value="InterPro"/>
</dbReference>
<dbReference type="SUPFAM" id="SSF55729">
    <property type="entry name" value="Acyl-CoA N-acyltransferases (Nat)"/>
    <property type="match status" value="1"/>
</dbReference>
<reference evidence="3 4" key="1">
    <citation type="submission" date="2014-04" db="EMBL/GenBank/DDBJ databases">
        <authorList>
            <consortium name="DOE Joint Genome Institute"/>
            <person name="Kuo A."/>
            <person name="Zuccaro A."/>
            <person name="Kohler A."/>
            <person name="Nagy L.G."/>
            <person name="Floudas D."/>
            <person name="Copeland A."/>
            <person name="Barry K.W."/>
            <person name="Cichocki N."/>
            <person name="Veneault-Fourrey C."/>
            <person name="LaButti K."/>
            <person name="Lindquist E.A."/>
            <person name="Lipzen A."/>
            <person name="Lundell T."/>
            <person name="Morin E."/>
            <person name="Murat C."/>
            <person name="Sun H."/>
            <person name="Tunlid A."/>
            <person name="Henrissat B."/>
            <person name="Grigoriev I.V."/>
            <person name="Hibbett D.S."/>
            <person name="Martin F."/>
            <person name="Nordberg H.P."/>
            <person name="Cantor M.N."/>
            <person name="Hua S.X."/>
        </authorList>
    </citation>
    <scope>NUCLEOTIDE SEQUENCE [LARGE SCALE GENOMIC DNA]</scope>
    <source>
        <strain evidence="3 4">MAFF 305830</strain>
    </source>
</reference>
<protein>
    <recommendedName>
        <fullName evidence="2">N-acetyltransferase domain-containing protein</fullName>
    </recommendedName>
</protein>
<dbReference type="Proteomes" id="UP000054097">
    <property type="component" value="Unassembled WGS sequence"/>
</dbReference>
<proteinExistence type="predicted"/>
<dbReference type="AlphaFoldDB" id="A0A0C3BIV7"/>
<evidence type="ECO:0000259" key="2">
    <source>
        <dbReference type="PROSITE" id="PS51186"/>
    </source>
</evidence>
<dbReference type="InterPro" id="IPR016181">
    <property type="entry name" value="Acyl_CoA_acyltransferase"/>
</dbReference>
<keyword evidence="4" id="KW-1185">Reference proteome</keyword>
<dbReference type="InterPro" id="IPR001606">
    <property type="entry name" value="ARID_dom"/>
</dbReference>
<dbReference type="OrthoDB" id="1938591at2759"/>
<dbReference type="STRING" id="933852.A0A0C3BIV7"/>
<dbReference type="SUPFAM" id="SSF46774">
    <property type="entry name" value="ARID-like"/>
    <property type="match status" value="1"/>
</dbReference>
<dbReference type="PROSITE" id="PS51186">
    <property type="entry name" value="GNAT"/>
    <property type="match status" value="1"/>
</dbReference>
<dbReference type="HOGENOM" id="CLU_270754_0_0_1"/>
<dbReference type="CDD" id="cd04301">
    <property type="entry name" value="NAT_SF"/>
    <property type="match status" value="1"/>
</dbReference>
<sequence>MLHKVINTVNKLCQGSTCRPEVDELVPTSYVMSYRDARSLLQAAGPWLRAEARAANPILSHSDMQCALNTNTSSPASAETQWVVCWSLSSPEPSPMEGEPVSSLRETRPPGLVPQLCLILMAGESHLGPLPIFLFSPNRNQTHSIDDTLLVEAMKISISRLAELRSPDQIHSIFGPAPLVQAFVTIWDAYSMLPRQPTPLRRVKILSLTHQRVVHSASGLAHTPRPGSIRTAIEGDLDALTNLSQLGSPFLAPQQARKHAHHFINRSQVWVHEDQENSEPIPCVASLCEVGRRSSTVAVITNLVTATPFRRRGHGTRLLDHVAQYLFDSGITEVVVYIAVDTPALGCIFRRLGFEEVDDTQWIEWAYGGATNVVPCASNGPEQVRTGPAQSDMQRQLDALNMAERLRASSVSAAGNVANSSAPGPMLPPSSLGIFLAQANPSIGPLFTQDEVRGKPVLLRMIAELHNRKGAPLPPALTGIQTPMWNPATSSFRFELGADRGVVKIAGQDVDLFKLWQILFASGLSTKITREGTWPQVVQQLGLAPTLPDGSPTATQVQSLCAIFSDLEMFLIRLMQNHASQARRQQQAAANPQAQPATTDGDTPMATGGTPAASAPTPTHSAAAGGSGGGGRPETPAPGSASDDSDSKKRKAEDGDEEMKRAKFRKIEEDGATGTPNAGMETGTEPQTSTVKEEPQPEGPLLRRKIEYMPVMRTINTYGGRDLDSIEAEYQILPKKRPMRKMEDFGMVDVETLILQIRSRLKLEVATALGLLYHLAFIRGGDRGNSGLQLAVCEDLTDELLELLEETAFGNVPDVDEPEDADMAQRIITNRELTRNLQDEGDELFGGIKADQRTGSISPVHQPWEVIVMITTIIATVASADENPPYLAARPRLVDIMTRLCMLKPPKQRGETPVPLCSALQLRHVLRIRKDVVSLMGVLARHMQLSDSPRRATRRLYLLLAATLSDSDECIPPGTAGRPPSPMVDLALDTFTQIIHPDSNRKIISAEIPWEILWSLMMNLTRILPITDLDIQTVVNSEVWLSFVLKASLGIYSLAVTAPFPMRRKMKMSASLRGALTRYLKQGSTAGTAPNMVHRTLPPEVRATVEEYWKRVGETLKVIDAEEDPLAVTSSAGGLIGYGLGGSYDLHLGAKPPARGTGMFGGNREELLWSVLLTSAVQNDTQAFEEWDYMLRVDSSAASRA</sequence>
<reference evidence="4" key="2">
    <citation type="submission" date="2015-01" db="EMBL/GenBank/DDBJ databases">
        <title>Evolutionary Origins and Diversification of the Mycorrhizal Mutualists.</title>
        <authorList>
            <consortium name="DOE Joint Genome Institute"/>
            <consortium name="Mycorrhizal Genomics Consortium"/>
            <person name="Kohler A."/>
            <person name="Kuo A."/>
            <person name="Nagy L.G."/>
            <person name="Floudas D."/>
            <person name="Copeland A."/>
            <person name="Barry K.W."/>
            <person name="Cichocki N."/>
            <person name="Veneault-Fourrey C."/>
            <person name="LaButti K."/>
            <person name="Lindquist E.A."/>
            <person name="Lipzen A."/>
            <person name="Lundell T."/>
            <person name="Morin E."/>
            <person name="Murat C."/>
            <person name="Riley R."/>
            <person name="Ohm R."/>
            <person name="Sun H."/>
            <person name="Tunlid A."/>
            <person name="Henrissat B."/>
            <person name="Grigoriev I.V."/>
            <person name="Hibbett D.S."/>
            <person name="Martin F."/>
        </authorList>
    </citation>
    <scope>NUCLEOTIDE SEQUENCE [LARGE SCALE GENOMIC DNA]</scope>
    <source>
        <strain evidence="4">MAFF 305830</strain>
    </source>
</reference>
<feature type="compositionally biased region" description="Basic and acidic residues" evidence="1">
    <location>
        <begin position="645"/>
        <end position="669"/>
    </location>
</feature>
<dbReference type="EMBL" id="KN824281">
    <property type="protein sequence ID" value="KIM32044.1"/>
    <property type="molecule type" value="Genomic_DNA"/>
</dbReference>
<gene>
    <name evidence="3" type="ORF">M408DRAFT_21206</name>
</gene>
<dbReference type="Gene3D" id="1.10.150.60">
    <property type="entry name" value="ARID DNA-binding domain"/>
    <property type="match status" value="1"/>
</dbReference>
<feature type="compositionally biased region" description="Low complexity" evidence="1">
    <location>
        <begin position="582"/>
        <end position="624"/>
    </location>
</feature>
<evidence type="ECO:0000256" key="1">
    <source>
        <dbReference type="SAM" id="MobiDB-lite"/>
    </source>
</evidence>
<evidence type="ECO:0000313" key="3">
    <source>
        <dbReference type="EMBL" id="KIM32044.1"/>
    </source>
</evidence>
<feature type="domain" description="N-acetyltransferase" evidence="2">
    <location>
        <begin position="227"/>
        <end position="374"/>
    </location>
</feature>